<dbReference type="InterPro" id="IPR005467">
    <property type="entry name" value="His_kinase_dom"/>
</dbReference>
<dbReference type="PROSITE" id="PS50109">
    <property type="entry name" value="HIS_KIN"/>
    <property type="match status" value="1"/>
</dbReference>
<organism evidence="3 6">
    <name type="scientific">Orientia tsutsugamushi str. Gilliam</name>
    <dbReference type="NCBI Taxonomy" id="1359184"/>
    <lineage>
        <taxon>Bacteria</taxon>
        <taxon>Pseudomonadati</taxon>
        <taxon>Pseudomonadota</taxon>
        <taxon>Alphaproteobacteria</taxon>
        <taxon>Rickettsiales</taxon>
        <taxon>Rickettsiaceae</taxon>
        <taxon>Rickettsieae</taxon>
        <taxon>Orientia</taxon>
    </lineage>
</organism>
<dbReference type="InterPro" id="IPR036890">
    <property type="entry name" value="HATPase_C_sf"/>
</dbReference>
<dbReference type="PANTHER" id="PTHR43547:SF2">
    <property type="entry name" value="HYBRID SIGNAL TRANSDUCTION HISTIDINE KINASE C"/>
    <property type="match status" value="1"/>
</dbReference>
<dbReference type="AlphaFoldDB" id="A0A0F3MBR3"/>
<dbReference type="InterPro" id="IPR003594">
    <property type="entry name" value="HATPase_dom"/>
</dbReference>
<keyword evidence="7" id="KW-1185">Reference proteome</keyword>
<gene>
    <name evidence="4" type="primary">mrp</name>
    <name evidence="4" type="ORF">GILLIAM_00187</name>
    <name evidence="5" type="ORF">GILLIAM_02155</name>
    <name evidence="3" type="ORF">OTSGILL_0947</name>
</gene>
<dbReference type="GO" id="GO:0005524">
    <property type="term" value="F:ATP binding"/>
    <property type="evidence" value="ECO:0007669"/>
    <property type="project" value="UniProtKB-KW"/>
</dbReference>
<reference evidence="3 6" key="1">
    <citation type="submission" date="2015-02" db="EMBL/GenBank/DDBJ databases">
        <title>Genome Sequencing of Rickettsiales.</title>
        <authorList>
            <person name="Daugherty S.C."/>
            <person name="Su Q."/>
            <person name="Abolude K."/>
            <person name="Beier-Sexton M."/>
            <person name="Carlyon J.A."/>
            <person name="Carter R."/>
            <person name="Day N.P."/>
            <person name="Dumler S.J."/>
            <person name="Dyachenko V."/>
            <person name="Godinez A."/>
            <person name="Kurtti T.J."/>
            <person name="Lichay M."/>
            <person name="Mullins K.E."/>
            <person name="Ott S."/>
            <person name="Pappas-Brown V."/>
            <person name="Paris D.H."/>
            <person name="Patel P."/>
            <person name="Richards A.L."/>
            <person name="Sadzewicz L."/>
            <person name="Sears K."/>
            <person name="Seidman D."/>
            <person name="Sengamalay N."/>
            <person name="Stenos J."/>
            <person name="Tallon L.J."/>
            <person name="Vincent G."/>
            <person name="Fraser C.M."/>
            <person name="Munderloh U."/>
            <person name="Dunning-Hotopp J.C."/>
        </authorList>
    </citation>
    <scope>NUCLEOTIDE SEQUENCE [LARGE SCALE GENOMIC DNA]</scope>
    <source>
        <strain evidence="3 6">Gilliam</strain>
    </source>
</reference>
<dbReference type="Proteomes" id="UP000033769">
    <property type="component" value="Unassembled WGS sequence"/>
</dbReference>
<dbReference type="RefSeq" id="WP_082304030.1">
    <property type="nucleotide sequence ID" value="NZ_LS398551.1"/>
</dbReference>
<dbReference type="SUPFAM" id="SSF55874">
    <property type="entry name" value="ATPase domain of HSP90 chaperone/DNA topoisomerase II/histidine kinase"/>
    <property type="match status" value="1"/>
</dbReference>
<keyword evidence="4" id="KW-0547">Nucleotide-binding</keyword>
<evidence type="ECO:0000313" key="7">
    <source>
        <dbReference type="Proteomes" id="UP000244959"/>
    </source>
</evidence>
<dbReference type="SMART" id="SM00387">
    <property type="entry name" value="HATPase_c"/>
    <property type="match status" value="1"/>
</dbReference>
<evidence type="ECO:0000313" key="5">
    <source>
        <dbReference type="EMBL" id="SPR10769.1"/>
    </source>
</evidence>
<dbReference type="Proteomes" id="UP000244959">
    <property type="component" value="Chromosome I"/>
</dbReference>
<dbReference type="EMBL" id="LANO01000011">
    <property type="protein sequence ID" value="KJV53185.1"/>
    <property type="molecule type" value="Genomic_DNA"/>
</dbReference>
<feature type="domain" description="Histidine kinase" evidence="2">
    <location>
        <begin position="37"/>
        <end position="266"/>
    </location>
</feature>
<evidence type="ECO:0000313" key="4">
    <source>
        <dbReference type="EMBL" id="SPR02931.1"/>
    </source>
</evidence>
<evidence type="ECO:0000256" key="1">
    <source>
        <dbReference type="ARBA" id="ARBA00022553"/>
    </source>
</evidence>
<dbReference type="EMBL" id="LS398551">
    <property type="protein sequence ID" value="SPR10769.1"/>
    <property type="molecule type" value="Genomic_DNA"/>
</dbReference>
<evidence type="ECO:0000313" key="3">
    <source>
        <dbReference type="EMBL" id="KJV53185.1"/>
    </source>
</evidence>
<dbReference type="GO" id="GO:0000155">
    <property type="term" value="F:phosphorelay sensor kinase activity"/>
    <property type="evidence" value="ECO:0007669"/>
    <property type="project" value="TreeGrafter"/>
</dbReference>
<dbReference type="CDD" id="cd00075">
    <property type="entry name" value="HATPase"/>
    <property type="match status" value="1"/>
</dbReference>
<keyword evidence="1" id="KW-0597">Phosphoprotein</keyword>
<name>A0A0F3MBR3_ORITS</name>
<keyword evidence="3" id="KW-0418">Kinase</keyword>
<dbReference type="PANTHER" id="PTHR43547">
    <property type="entry name" value="TWO-COMPONENT HISTIDINE KINASE"/>
    <property type="match status" value="1"/>
</dbReference>
<dbReference type="Gene3D" id="3.30.565.10">
    <property type="entry name" value="Histidine kinase-like ATPase, C-terminal domain"/>
    <property type="match status" value="1"/>
</dbReference>
<dbReference type="EMBL" id="LS398551">
    <property type="protein sequence ID" value="SPR02931.1"/>
    <property type="molecule type" value="Genomic_DNA"/>
</dbReference>
<evidence type="ECO:0000313" key="6">
    <source>
        <dbReference type="Proteomes" id="UP000033769"/>
    </source>
</evidence>
<keyword evidence="3" id="KW-0808">Transferase</keyword>
<dbReference type="Pfam" id="PF02518">
    <property type="entry name" value="HATPase_c"/>
    <property type="match status" value="1"/>
</dbReference>
<keyword evidence="4" id="KW-0067">ATP-binding</keyword>
<protein>
    <submittedName>
        <fullName evidence="4">ATP-binding protein</fullName>
    </submittedName>
    <submittedName>
        <fullName evidence="3">Histidine kinase-, DNA gyrase B-, and HSP90-like ATPase family protein</fullName>
    </submittedName>
</protein>
<sequence length="269" mass="30855">MSIGNEGQQKNKSIFNKNIQSKLLLKHLAAGDKELLKLTHQLKTLNLNIIDVFKQLKSESEDVRTLQSEITENKKSTLIKPFNCYSEVLMYIKTAYKLLTGRTESFVEAKKEELYLEGILNNVIKNYNESKSKFLYKIKCDKNSTFIGYSYQIQQILHQLIDNANRFNKNSKNKEVVITVELLPHTIAANTERILQFTVHDNGQGIPKETLQQINNDFRDISQNSEALGLSLTFVKLMLQEIRGKITMKSEENKYTEAICDIPVSLANC</sequence>
<reference evidence="7" key="3">
    <citation type="submission" date="2018-03" db="EMBL/GenBank/DDBJ databases">
        <authorList>
            <person name="Batty M. E."/>
            <person name="Batty M E."/>
        </authorList>
    </citation>
    <scope>NUCLEOTIDE SEQUENCE [LARGE SCALE GENOMIC DNA]</scope>
    <source>
        <strain evidence="7">Gilliam</strain>
    </source>
</reference>
<accession>A0A0F3MBR3</accession>
<proteinExistence type="predicted"/>
<evidence type="ECO:0000259" key="2">
    <source>
        <dbReference type="PROSITE" id="PS50109"/>
    </source>
</evidence>
<reference evidence="4" key="2">
    <citation type="submission" date="2018-03" db="EMBL/GenBank/DDBJ databases">
        <authorList>
            <person name="Keele B.F."/>
        </authorList>
    </citation>
    <scope>NUCLEOTIDE SEQUENCE [LARGE SCALE GENOMIC DNA]</scope>
    <source>
        <strain evidence="4">Gilliam</strain>
    </source>
</reference>
<dbReference type="PATRIC" id="fig|1359184.3.peg.190"/>